<sequence length="435" mass="49178">MTLDDRVPLEKSKKGTSYDSDDSLLKDSTIDISTDTSENMSVDAPVDTLMLAPDLLLESYYKLKNRQPSGNRYNYGLKQFCAFVRLTPGPLVYEYLVQNFKNTIPSLSTINRFIHQDSEPIVEGELMVEQLSKFLNDNGLPREVVLSEDATRVTGKLEYDTRTDECVGRALPFDDNSMPIPGSFPCTTVSQIENHFKHQDASKLLYVYMAQPIAKDAPSFCVGLFGTDKKFDSIDSLKRMVHLHNLIKNYGIKVLAHGSDGDPRLLRADKILSGLGQNTASQCTYTINGVTVAFPEIHGDLHSQITPMQDPPHIGTKMRNCFAKDSYPMAMGKYTAAVSNLEYLMQIESKDKHKLVPSDIAPTDRMNFKSVLKICSNECIQGLEKHVPGSDATRMYLTCMKNILQAALEKDLSIEERIYKMFNPLYFSRYWREWL</sequence>
<proteinExistence type="predicted"/>
<keyword evidence="2" id="KW-1185">Reference proteome</keyword>
<organism evidence="1 2">
    <name type="scientific">Eretmocerus hayati</name>
    <dbReference type="NCBI Taxonomy" id="131215"/>
    <lineage>
        <taxon>Eukaryota</taxon>
        <taxon>Metazoa</taxon>
        <taxon>Ecdysozoa</taxon>
        <taxon>Arthropoda</taxon>
        <taxon>Hexapoda</taxon>
        <taxon>Insecta</taxon>
        <taxon>Pterygota</taxon>
        <taxon>Neoptera</taxon>
        <taxon>Endopterygota</taxon>
        <taxon>Hymenoptera</taxon>
        <taxon>Apocrita</taxon>
        <taxon>Proctotrupomorpha</taxon>
        <taxon>Chalcidoidea</taxon>
        <taxon>Aphelinidae</taxon>
        <taxon>Aphelininae</taxon>
        <taxon>Eretmocerus</taxon>
    </lineage>
</organism>
<evidence type="ECO:0000313" key="2">
    <source>
        <dbReference type="Proteomes" id="UP001239111"/>
    </source>
</evidence>
<accession>A0ACC2N475</accession>
<gene>
    <name evidence="1" type="ORF">QAD02_007642</name>
</gene>
<evidence type="ECO:0000313" key="1">
    <source>
        <dbReference type="EMBL" id="KAJ8665980.1"/>
    </source>
</evidence>
<comment type="caution">
    <text evidence="1">The sequence shown here is derived from an EMBL/GenBank/DDBJ whole genome shotgun (WGS) entry which is preliminary data.</text>
</comment>
<reference evidence="1" key="1">
    <citation type="submission" date="2023-04" db="EMBL/GenBank/DDBJ databases">
        <title>A chromosome-level genome assembly of the parasitoid wasp Eretmocerus hayati.</title>
        <authorList>
            <person name="Zhong Y."/>
            <person name="Liu S."/>
            <person name="Liu Y."/>
        </authorList>
    </citation>
    <scope>NUCLEOTIDE SEQUENCE</scope>
    <source>
        <strain evidence="1">ZJU_SS_LIU_2023</strain>
    </source>
</reference>
<protein>
    <submittedName>
        <fullName evidence="1">Uncharacterized protein</fullName>
    </submittedName>
</protein>
<dbReference type="EMBL" id="CM056744">
    <property type="protein sequence ID" value="KAJ8665980.1"/>
    <property type="molecule type" value="Genomic_DNA"/>
</dbReference>
<dbReference type="Proteomes" id="UP001239111">
    <property type="component" value="Chromosome 4"/>
</dbReference>
<name>A0ACC2N475_9HYME</name>